<accession>A0A9P0FGV1</accession>
<keyword evidence="3" id="KW-1185">Reference proteome</keyword>
<name>A0A9P0FGV1_BRAAE</name>
<gene>
    <name evidence="2" type="ORF">MELIAE_LOCUS5529</name>
</gene>
<sequence length="116" mass="13018">MSVQAQIFLLGCVFLTIVTTVLSFPAEATTRESISDDTIESTLNDRRYLVRQLKCALGEAPCDPVGRRLKSLAPLVLRGSCPQCTPQETKQIRKVLSFIQVNYPKEWNKVLQQYSG</sequence>
<keyword evidence="1" id="KW-0732">Signal</keyword>
<dbReference type="InterPro" id="IPR036682">
    <property type="entry name" value="OS_D_A10/PebIII_sf"/>
</dbReference>
<dbReference type="PANTHER" id="PTHR11257:SF11">
    <property type="entry name" value="CHEMOSENSORY PROTEIN 17"/>
    <property type="match status" value="1"/>
</dbReference>
<dbReference type="PANTHER" id="PTHR11257">
    <property type="entry name" value="CHEMOSENSORY PROTEIN-RELATED"/>
    <property type="match status" value="1"/>
</dbReference>
<reference evidence="2" key="1">
    <citation type="submission" date="2021-12" db="EMBL/GenBank/DDBJ databases">
        <authorList>
            <person name="King R."/>
        </authorList>
    </citation>
    <scope>NUCLEOTIDE SEQUENCE</scope>
</reference>
<dbReference type="Pfam" id="PF03392">
    <property type="entry name" value="OS-D"/>
    <property type="match status" value="1"/>
</dbReference>
<dbReference type="Gene3D" id="1.10.2080.10">
    <property type="entry name" value="Insect odorant-binding protein A10/Ejaculatory bulb-specific protein 3"/>
    <property type="match status" value="1"/>
</dbReference>
<dbReference type="InterPro" id="IPR005055">
    <property type="entry name" value="A10/PebIII"/>
</dbReference>
<proteinExistence type="predicted"/>
<dbReference type="SUPFAM" id="SSF100910">
    <property type="entry name" value="Chemosensory protein Csp2"/>
    <property type="match status" value="1"/>
</dbReference>
<organism evidence="2 3">
    <name type="scientific">Brassicogethes aeneus</name>
    <name type="common">Rape pollen beetle</name>
    <name type="synonym">Meligethes aeneus</name>
    <dbReference type="NCBI Taxonomy" id="1431903"/>
    <lineage>
        <taxon>Eukaryota</taxon>
        <taxon>Metazoa</taxon>
        <taxon>Ecdysozoa</taxon>
        <taxon>Arthropoda</taxon>
        <taxon>Hexapoda</taxon>
        <taxon>Insecta</taxon>
        <taxon>Pterygota</taxon>
        <taxon>Neoptera</taxon>
        <taxon>Endopterygota</taxon>
        <taxon>Coleoptera</taxon>
        <taxon>Polyphaga</taxon>
        <taxon>Cucujiformia</taxon>
        <taxon>Nitidulidae</taxon>
        <taxon>Meligethinae</taxon>
        <taxon>Brassicogethes</taxon>
    </lineage>
</organism>
<evidence type="ECO:0000313" key="2">
    <source>
        <dbReference type="EMBL" id="CAH0553567.1"/>
    </source>
</evidence>
<protein>
    <submittedName>
        <fullName evidence="2">Uncharacterized protein</fullName>
    </submittedName>
</protein>
<dbReference type="Proteomes" id="UP001154078">
    <property type="component" value="Chromosome 3"/>
</dbReference>
<evidence type="ECO:0000256" key="1">
    <source>
        <dbReference type="SAM" id="SignalP"/>
    </source>
</evidence>
<dbReference type="AlphaFoldDB" id="A0A9P0FGV1"/>
<dbReference type="EMBL" id="OV121134">
    <property type="protein sequence ID" value="CAH0553567.1"/>
    <property type="molecule type" value="Genomic_DNA"/>
</dbReference>
<feature type="signal peptide" evidence="1">
    <location>
        <begin position="1"/>
        <end position="23"/>
    </location>
</feature>
<feature type="chain" id="PRO_5040255301" evidence="1">
    <location>
        <begin position="24"/>
        <end position="116"/>
    </location>
</feature>
<dbReference type="OrthoDB" id="6355718at2759"/>
<evidence type="ECO:0000313" key="3">
    <source>
        <dbReference type="Proteomes" id="UP001154078"/>
    </source>
</evidence>